<dbReference type="SUPFAM" id="SSF53383">
    <property type="entry name" value="PLP-dependent transferases"/>
    <property type="match status" value="1"/>
</dbReference>
<name>A0A5M3MLG4_CONPW</name>
<dbReference type="InterPro" id="IPR015421">
    <property type="entry name" value="PyrdxlP-dep_Trfase_major"/>
</dbReference>
<dbReference type="PANTHER" id="PTHR13693:SF3">
    <property type="entry name" value="LD36009P"/>
    <property type="match status" value="1"/>
</dbReference>
<proteinExistence type="predicted"/>
<dbReference type="AlphaFoldDB" id="A0A5M3MLG4"/>
<protein>
    <submittedName>
        <fullName evidence="4">PLP-dependent transferase</fullName>
    </submittedName>
</protein>
<sequence>MTRPASTALGFHTHRSQSPALCTPSAGIVPTRAFTVVHHDYANAVKEEPLFYILTTIRLRNSAQLTHNGYATLNSDFDSFYTRHLEARMEDCFCQPNNWTQIYTDTKTGVLNISSYNYLGFAQARGGCADAIEESIKRFGISTCGSRLQGATGELHGVVEALVANSMSFATNSTFIAALVGKGCLVISDELNHASIRTGVRQSSAQLRMFKHNDMENLENLLRDVISQGQPRTHRPWRKILIIVEGLYSMEGTLVNLLRIIELKKKYKFYLLIDEAHSIGVLSPHDRGVCDYFGINPRDVDVLMGTFTKSFGATGGFVAGPKSLIDALRPRGQSGTYAESMIPPVLTQVVASIMGVAPPTSQSSKSGVMSTPSSMSTLRGYIESEEHPGPAPASAIPAWLSLPHHLQDGSEGRTRLRHLAFNSRYLHAGLSKLGAAHTKEDIDVVLQACDEIGDVLDLKHLHGERWAVDEICRRSVELVEGIAAVQAA</sequence>
<feature type="domain" description="Aminotransferase class I/classII large" evidence="3">
    <location>
        <begin position="146"/>
        <end position="349"/>
    </location>
</feature>
<dbReference type="Pfam" id="PF00155">
    <property type="entry name" value="Aminotran_1_2"/>
    <property type="match status" value="1"/>
</dbReference>
<evidence type="ECO:0000259" key="3">
    <source>
        <dbReference type="Pfam" id="PF00155"/>
    </source>
</evidence>
<organism evidence="4 5">
    <name type="scientific">Coniophora puteana (strain RWD-64-598)</name>
    <name type="common">Brown rot fungus</name>
    <dbReference type="NCBI Taxonomy" id="741705"/>
    <lineage>
        <taxon>Eukaryota</taxon>
        <taxon>Fungi</taxon>
        <taxon>Dikarya</taxon>
        <taxon>Basidiomycota</taxon>
        <taxon>Agaricomycotina</taxon>
        <taxon>Agaricomycetes</taxon>
        <taxon>Agaricomycetidae</taxon>
        <taxon>Boletales</taxon>
        <taxon>Coniophorineae</taxon>
        <taxon>Coniophoraceae</taxon>
        <taxon>Coniophora</taxon>
    </lineage>
</organism>
<dbReference type="Proteomes" id="UP000053558">
    <property type="component" value="Unassembled WGS sequence"/>
</dbReference>
<dbReference type="PANTHER" id="PTHR13693">
    <property type="entry name" value="CLASS II AMINOTRANSFERASE/8-AMINO-7-OXONONANOATE SYNTHASE"/>
    <property type="match status" value="1"/>
</dbReference>
<evidence type="ECO:0000313" key="4">
    <source>
        <dbReference type="EMBL" id="EIW80069.1"/>
    </source>
</evidence>
<dbReference type="InterPro" id="IPR004839">
    <property type="entry name" value="Aminotransferase_I/II_large"/>
</dbReference>
<gene>
    <name evidence="4" type="ORF">CONPUDRAFT_74336</name>
</gene>
<evidence type="ECO:0000313" key="5">
    <source>
        <dbReference type="Proteomes" id="UP000053558"/>
    </source>
</evidence>
<dbReference type="GO" id="GO:0004758">
    <property type="term" value="F:serine C-palmitoyltransferase activity"/>
    <property type="evidence" value="ECO:0007669"/>
    <property type="project" value="TreeGrafter"/>
</dbReference>
<dbReference type="GO" id="GO:0016020">
    <property type="term" value="C:membrane"/>
    <property type="evidence" value="ECO:0007669"/>
    <property type="project" value="GOC"/>
</dbReference>
<dbReference type="EMBL" id="JH711580">
    <property type="protein sequence ID" value="EIW80069.1"/>
    <property type="molecule type" value="Genomic_DNA"/>
</dbReference>
<dbReference type="GO" id="GO:0046512">
    <property type="term" value="P:sphingosine biosynthetic process"/>
    <property type="evidence" value="ECO:0007669"/>
    <property type="project" value="TreeGrafter"/>
</dbReference>
<dbReference type="OrthoDB" id="65434at2759"/>
<comment type="caution">
    <text evidence="4">The sequence shown here is derived from an EMBL/GenBank/DDBJ whole genome shotgun (WGS) entry which is preliminary data.</text>
</comment>
<dbReference type="GeneID" id="19209220"/>
<keyword evidence="5" id="KW-1185">Reference proteome</keyword>
<dbReference type="InterPro" id="IPR015424">
    <property type="entry name" value="PyrdxlP-dep_Trfase"/>
</dbReference>
<comment type="cofactor">
    <cofactor evidence="1">
        <name>pyridoxal 5'-phosphate</name>
        <dbReference type="ChEBI" id="CHEBI:597326"/>
    </cofactor>
</comment>
<reference evidence="5" key="1">
    <citation type="journal article" date="2012" name="Science">
        <title>The Paleozoic origin of enzymatic lignin decomposition reconstructed from 31 fungal genomes.</title>
        <authorList>
            <person name="Floudas D."/>
            <person name="Binder M."/>
            <person name="Riley R."/>
            <person name="Barry K."/>
            <person name="Blanchette R.A."/>
            <person name="Henrissat B."/>
            <person name="Martinez A.T."/>
            <person name="Otillar R."/>
            <person name="Spatafora J.W."/>
            <person name="Yadav J.S."/>
            <person name="Aerts A."/>
            <person name="Benoit I."/>
            <person name="Boyd A."/>
            <person name="Carlson A."/>
            <person name="Copeland A."/>
            <person name="Coutinho P.M."/>
            <person name="de Vries R.P."/>
            <person name="Ferreira P."/>
            <person name="Findley K."/>
            <person name="Foster B."/>
            <person name="Gaskell J."/>
            <person name="Glotzer D."/>
            <person name="Gorecki P."/>
            <person name="Heitman J."/>
            <person name="Hesse C."/>
            <person name="Hori C."/>
            <person name="Igarashi K."/>
            <person name="Jurgens J.A."/>
            <person name="Kallen N."/>
            <person name="Kersten P."/>
            <person name="Kohler A."/>
            <person name="Kuees U."/>
            <person name="Kumar T.K.A."/>
            <person name="Kuo A."/>
            <person name="LaButti K."/>
            <person name="Larrondo L.F."/>
            <person name="Lindquist E."/>
            <person name="Ling A."/>
            <person name="Lombard V."/>
            <person name="Lucas S."/>
            <person name="Lundell T."/>
            <person name="Martin R."/>
            <person name="McLaughlin D.J."/>
            <person name="Morgenstern I."/>
            <person name="Morin E."/>
            <person name="Murat C."/>
            <person name="Nagy L.G."/>
            <person name="Nolan M."/>
            <person name="Ohm R.A."/>
            <person name="Patyshakuliyeva A."/>
            <person name="Rokas A."/>
            <person name="Ruiz-Duenas F.J."/>
            <person name="Sabat G."/>
            <person name="Salamov A."/>
            <person name="Samejima M."/>
            <person name="Schmutz J."/>
            <person name="Slot J.C."/>
            <person name="St John F."/>
            <person name="Stenlid J."/>
            <person name="Sun H."/>
            <person name="Sun S."/>
            <person name="Syed K."/>
            <person name="Tsang A."/>
            <person name="Wiebenga A."/>
            <person name="Young D."/>
            <person name="Pisabarro A."/>
            <person name="Eastwood D.C."/>
            <person name="Martin F."/>
            <person name="Cullen D."/>
            <person name="Grigoriev I.V."/>
            <person name="Hibbett D.S."/>
        </authorList>
    </citation>
    <scope>NUCLEOTIDE SEQUENCE [LARGE SCALE GENOMIC DNA]</scope>
    <source>
        <strain evidence="5">RWD-64-598 SS2</strain>
    </source>
</reference>
<dbReference type="InterPro" id="IPR050087">
    <property type="entry name" value="AON_synthase_class-II"/>
</dbReference>
<dbReference type="Gene3D" id="3.40.640.10">
    <property type="entry name" value="Type I PLP-dependent aspartate aminotransferase-like (Major domain)"/>
    <property type="match status" value="1"/>
</dbReference>
<evidence type="ECO:0000256" key="1">
    <source>
        <dbReference type="ARBA" id="ARBA00001933"/>
    </source>
</evidence>
<accession>A0A5M3MLG4</accession>
<dbReference type="KEGG" id="cput:CONPUDRAFT_74336"/>
<keyword evidence="2 4" id="KW-0808">Transferase</keyword>
<dbReference type="GO" id="GO:0030170">
    <property type="term" value="F:pyridoxal phosphate binding"/>
    <property type="evidence" value="ECO:0007669"/>
    <property type="project" value="InterPro"/>
</dbReference>
<dbReference type="GO" id="GO:0046513">
    <property type="term" value="P:ceramide biosynthetic process"/>
    <property type="evidence" value="ECO:0007669"/>
    <property type="project" value="TreeGrafter"/>
</dbReference>
<dbReference type="GO" id="GO:0017059">
    <property type="term" value="C:serine palmitoyltransferase complex"/>
    <property type="evidence" value="ECO:0007669"/>
    <property type="project" value="TreeGrafter"/>
</dbReference>
<evidence type="ECO:0000256" key="2">
    <source>
        <dbReference type="ARBA" id="ARBA00022679"/>
    </source>
</evidence>
<dbReference type="RefSeq" id="XP_007769851.1">
    <property type="nucleotide sequence ID" value="XM_007771661.1"/>
</dbReference>